<dbReference type="EMBL" id="JALLPJ020000694">
    <property type="protein sequence ID" value="KAL3785414.1"/>
    <property type="molecule type" value="Genomic_DNA"/>
</dbReference>
<protein>
    <submittedName>
        <fullName evidence="1">Uncharacterized protein</fullName>
    </submittedName>
</protein>
<evidence type="ECO:0000313" key="2">
    <source>
        <dbReference type="Proteomes" id="UP001530400"/>
    </source>
</evidence>
<comment type="caution">
    <text evidence="1">The sequence shown here is derived from an EMBL/GenBank/DDBJ whole genome shotgun (WGS) entry which is preliminary data.</text>
</comment>
<proteinExistence type="predicted"/>
<reference evidence="1 2" key="1">
    <citation type="submission" date="2024-10" db="EMBL/GenBank/DDBJ databases">
        <title>Updated reference genomes for cyclostephanoid diatoms.</title>
        <authorList>
            <person name="Roberts W.R."/>
            <person name="Alverson A.J."/>
        </authorList>
    </citation>
    <scope>NUCLEOTIDE SEQUENCE [LARGE SCALE GENOMIC DNA]</scope>
    <source>
        <strain evidence="1 2">AJA010-31</strain>
    </source>
</reference>
<name>A0ABD3PCJ0_9STRA</name>
<sequence length="70" mass="7561">MGRFAIRGSSSIASSIDTSSEASLKSFPSCSACKAALILFQCFKEYQSIGPGQLLYQAASFMSLLFSREH</sequence>
<dbReference type="Proteomes" id="UP001530400">
    <property type="component" value="Unassembled WGS sequence"/>
</dbReference>
<organism evidence="1 2">
    <name type="scientific">Cyclotella atomus</name>
    <dbReference type="NCBI Taxonomy" id="382360"/>
    <lineage>
        <taxon>Eukaryota</taxon>
        <taxon>Sar</taxon>
        <taxon>Stramenopiles</taxon>
        <taxon>Ochrophyta</taxon>
        <taxon>Bacillariophyta</taxon>
        <taxon>Coscinodiscophyceae</taxon>
        <taxon>Thalassiosirophycidae</taxon>
        <taxon>Stephanodiscales</taxon>
        <taxon>Stephanodiscaceae</taxon>
        <taxon>Cyclotella</taxon>
    </lineage>
</organism>
<keyword evidence="2" id="KW-1185">Reference proteome</keyword>
<accession>A0ABD3PCJ0</accession>
<evidence type="ECO:0000313" key="1">
    <source>
        <dbReference type="EMBL" id="KAL3785414.1"/>
    </source>
</evidence>
<dbReference type="AlphaFoldDB" id="A0ABD3PCJ0"/>
<gene>
    <name evidence="1" type="ORF">ACHAWO_005189</name>
</gene>